<dbReference type="Pfam" id="PF00563">
    <property type="entry name" value="EAL"/>
    <property type="match status" value="1"/>
</dbReference>
<dbReference type="CDD" id="cd00130">
    <property type="entry name" value="PAS"/>
    <property type="match status" value="2"/>
</dbReference>
<evidence type="ECO:0000259" key="5">
    <source>
        <dbReference type="PROSITE" id="PS50887"/>
    </source>
</evidence>
<keyword evidence="1" id="KW-0472">Membrane</keyword>
<dbReference type="Gene3D" id="3.30.450.20">
    <property type="entry name" value="PAS domain"/>
    <property type="match status" value="2"/>
</dbReference>
<dbReference type="Gene3D" id="3.30.450.40">
    <property type="match status" value="1"/>
</dbReference>
<dbReference type="Proteomes" id="UP001595791">
    <property type="component" value="Unassembled WGS sequence"/>
</dbReference>
<dbReference type="PROSITE" id="PS50112">
    <property type="entry name" value="PAS"/>
    <property type="match status" value="2"/>
</dbReference>
<gene>
    <name evidence="6" type="ORF">ACFOW7_04465</name>
</gene>
<dbReference type="NCBIfam" id="TIGR00254">
    <property type="entry name" value="GGDEF"/>
    <property type="match status" value="1"/>
</dbReference>
<accession>A0ABV8MKE1</accession>
<dbReference type="Pfam" id="PF00990">
    <property type="entry name" value="GGDEF"/>
    <property type="match status" value="1"/>
</dbReference>
<keyword evidence="7" id="KW-1185">Reference proteome</keyword>
<dbReference type="InterPro" id="IPR000014">
    <property type="entry name" value="PAS"/>
</dbReference>
<dbReference type="PROSITE" id="PS50883">
    <property type="entry name" value="EAL"/>
    <property type="match status" value="1"/>
</dbReference>
<dbReference type="EMBL" id="JBHSBU010000001">
    <property type="protein sequence ID" value="MFC4158612.1"/>
    <property type="molecule type" value="Genomic_DNA"/>
</dbReference>
<dbReference type="SMART" id="SM00267">
    <property type="entry name" value="GGDEF"/>
    <property type="match status" value="1"/>
</dbReference>
<dbReference type="CDD" id="cd01949">
    <property type="entry name" value="GGDEF"/>
    <property type="match status" value="1"/>
</dbReference>
<evidence type="ECO:0000259" key="2">
    <source>
        <dbReference type="PROSITE" id="PS50112"/>
    </source>
</evidence>
<feature type="transmembrane region" description="Helical" evidence="1">
    <location>
        <begin position="12"/>
        <end position="33"/>
    </location>
</feature>
<sequence>MEELPVPTINRRYAGLICLAYGAVTGLGNLVFGPAGGHRYGWAFIAITAVALYSLLRTSPAPADPAHSRPIRQLYRLQVLFLLTTLALYAGAMLSCQQLSDSLRAEVERSLQTTATLQDNSFRRWLLERSQDARTLLDLGNLGDSARRLLRQPGQHDALSKLQLTGMAALHDFERITLFDAQGRHVADSAAAVQPGQRSEEVSGLLNRRPDWLSHDQIHIEVSDQGIDLYLPLHNLDNQLLGLLRWRVQRKELPLQLDPLQPADSLPIMLSLWYRDNERALQFDHQGIYPVSDPQQLGWQATRQPAPLGLLHGLDHHGSPAYAMARTGSDRWTILARIPAASFEGPQARIGFAAFALASVLALCFAWLIHMIVRQQYLAAAYRERLEAAAARRQSDFLSRYVNDAVLLIDAHGRIQEVNERAETLYGLSRQQLCGQPITELFVGEPPLDAADGQPVETLQRRGDGGIFPVELRRCRLDDSGKSVLAIRDISEQQRTADRLARTAALLRLLSRVNQAILRVESPAALFNIVCETIGSQTALALAWIADVERGFEPSRPNLQHSSAADLSRAILATVSGHSAGLSGPVERVRQSGRYYLCNDVALDPEAEAWRPFAERFQVRSIAAFPLLRDGKLVAVLALYADQPQLFDAELVDLLNELADDIGFALASYQRADRLRLANQIFEHALEAIMVTDLDGRIEWVNPMFTRITGYSLEEVVGQTPHILHSGRQDKDFFREMWRHLLAEDQWRGEIWNRRKNGELFAEWLTITAVRNEQGELEHYVAIFDDITERKAARDHIERLAHYDALTGLPNRLLLTNRLEQTISMAERQGDMVAVMFLDLDRFKYINDTLGHAVGDSLLSQVAKRLSHCVRDSDTIARLGGDEFVLVLPGIRQPSDAAQVAAKVLTAVAQRYHIEGNELTITASIGISLYPADATDREALIKYADAALYRAKERGRNLYQFFTPDINASVTERLQLENDLRRALEQQELHLVYQPQVRLSDGRPVGVEALLRWHHREHGLISPARFIPVAEESGLIVEIGRYVMFEACKQARHWLDQGLRLRMAVNMSALQFLRDDPVQLVEQALTASRLPAELLEVEVTESAVLQDAERVIEVLKRLHRHGVMLAVDDFGTGYSSLSYLKRFAIDRLKIDQTFVRDLPHDNDDVALCRAIVSLAQSLSLTIIAEGVETLEQVEFLQQLGCQEAQGYHFGRPMAPEQLTEWMAAQKILES</sequence>
<dbReference type="SUPFAM" id="SSF55781">
    <property type="entry name" value="GAF domain-like"/>
    <property type="match status" value="1"/>
</dbReference>
<comment type="caution">
    <text evidence="6">The sequence shown here is derived from an EMBL/GenBank/DDBJ whole genome shotgun (WGS) entry which is preliminary data.</text>
</comment>
<dbReference type="PROSITE" id="PS50887">
    <property type="entry name" value="GGDEF"/>
    <property type="match status" value="1"/>
</dbReference>
<proteinExistence type="predicted"/>
<feature type="domain" description="PAC" evidence="3">
    <location>
        <begin position="747"/>
        <end position="799"/>
    </location>
</feature>
<dbReference type="PANTHER" id="PTHR44757">
    <property type="entry name" value="DIGUANYLATE CYCLASE DGCP"/>
    <property type="match status" value="1"/>
</dbReference>
<dbReference type="PROSITE" id="PS50113">
    <property type="entry name" value="PAC"/>
    <property type="match status" value="1"/>
</dbReference>
<evidence type="ECO:0000259" key="3">
    <source>
        <dbReference type="PROSITE" id="PS50113"/>
    </source>
</evidence>
<dbReference type="NCBIfam" id="TIGR00229">
    <property type="entry name" value="sensory_box"/>
    <property type="match status" value="2"/>
</dbReference>
<dbReference type="SUPFAM" id="SSF55785">
    <property type="entry name" value="PYP-like sensor domain (PAS domain)"/>
    <property type="match status" value="2"/>
</dbReference>
<dbReference type="SMART" id="SM00052">
    <property type="entry name" value="EAL"/>
    <property type="match status" value="1"/>
</dbReference>
<feature type="domain" description="PAS" evidence="2">
    <location>
        <begin position="394"/>
        <end position="442"/>
    </location>
</feature>
<keyword evidence="1" id="KW-0812">Transmembrane</keyword>
<feature type="domain" description="GGDEF" evidence="5">
    <location>
        <begin position="831"/>
        <end position="964"/>
    </location>
</feature>
<dbReference type="PANTHER" id="PTHR44757:SF2">
    <property type="entry name" value="BIOFILM ARCHITECTURE MAINTENANCE PROTEIN MBAA"/>
    <property type="match status" value="1"/>
</dbReference>
<dbReference type="InterPro" id="IPR000160">
    <property type="entry name" value="GGDEF_dom"/>
</dbReference>
<evidence type="ECO:0000313" key="6">
    <source>
        <dbReference type="EMBL" id="MFC4158612.1"/>
    </source>
</evidence>
<dbReference type="SUPFAM" id="SSF141868">
    <property type="entry name" value="EAL domain-like"/>
    <property type="match status" value="1"/>
</dbReference>
<feature type="transmembrane region" description="Helical" evidence="1">
    <location>
        <begin position="39"/>
        <end position="56"/>
    </location>
</feature>
<evidence type="ECO:0000256" key="1">
    <source>
        <dbReference type="SAM" id="Phobius"/>
    </source>
</evidence>
<dbReference type="InterPro" id="IPR035919">
    <property type="entry name" value="EAL_sf"/>
</dbReference>
<feature type="domain" description="PAS" evidence="2">
    <location>
        <begin position="674"/>
        <end position="745"/>
    </location>
</feature>
<keyword evidence="1" id="KW-1133">Transmembrane helix</keyword>
<feature type="transmembrane region" description="Helical" evidence="1">
    <location>
        <begin position="77"/>
        <end position="94"/>
    </location>
</feature>
<dbReference type="RefSeq" id="WP_378161476.1">
    <property type="nucleotide sequence ID" value="NZ_JBHSBU010000001.1"/>
</dbReference>
<dbReference type="InterPro" id="IPR000700">
    <property type="entry name" value="PAS-assoc_C"/>
</dbReference>
<reference evidence="7" key="1">
    <citation type="journal article" date="2019" name="Int. J. Syst. Evol. Microbiol.">
        <title>The Global Catalogue of Microorganisms (GCM) 10K type strain sequencing project: providing services to taxonomists for standard genome sequencing and annotation.</title>
        <authorList>
            <consortium name="The Broad Institute Genomics Platform"/>
            <consortium name="The Broad Institute Genome Sequencing Center for Infectious Disease"/>
            <person name="Wu L."/>
            <person name="Ma J."/>
        </authorList>
    </citation>
    <scope>NUCLEOTIDE SEQUENCE [LARGE SCALE GENOMIC DNA]</scope>
    <source>
        <strain evidence="7">LMG 29894</strain>
    </source>
</reference>
<dbReference type="InterPro" id="IPR052155">
    <property type="entry name" value="Biofilm_reg_signaling"/>
</dbReference>
<dbReference type="Gene3D" id="3.30.70.270">
    <property type="match status" value="1"/>
</dbReference>
<dbReference type="InterPro" id="IPR003018">
    <property type="entry name" value="GAF"/>
</dbReference>
<dbReference type="InterPro" id="IPR029016">
    <property type="entry name" value="GAF-like_dom_sf"/>
</dbReference>
<dbReference type="InterPro" id="IPR035965">
    <property type="entry name" value="PAS-like_dom_sf"/>
</dbReference>
<dbReference type="Pfam" id="PF13426">
    <property type="entry name" value="PAS_9"/>
    <property type="match status" value="2"/>
</dbReference>
<dbReference type="SUPFAM" id="SSF55073">
    <property type="entry name" value="Nucleotide cyclase"/>
    <property type="match status" value="1"/>
</dbReference>
<dbReference type="InterPro" id="IPR001610">
    <property type="entry name" value="PAC"/>
</dbReference>
<dbReference type="SMART" id="SM00086">
    <property type="entry name" value="PAC"/>
    <property type="match status" value="2"/>
</dbReference>
<protein>
    <submittedName>
        <fullName evidence="6">EAL domain-containing protein</fullName>
    </submittedName>
</protein>
<dbReference type="Pfam" id="PF13185">
    <property type="entry name" value="GAF_2"/>
    <property type="match status" value="1"/>
</dbReference>
<dbReference type="CDD" id="cd01948">
    <property type="entry name" value="EAL"/>
    <property type="match status" value="1"/>
</dbReference>
<dbReference type="SMART" id="SM00065">
    <property type="entry name" value="GAF"/>
    <property type="match status" value="1"/>
</dbReference>
<dbReference type="InterPro" id="IPR029787">
    <property type="entry name" value="Nucleotide_cyclase"/>
</dbReference>
<dbReference type="InterPro" id="IPR001633">
    <property type="entry name" value="EAL_dom"/>
</dbReference>
<evidence type="ECO:0000259" key="4">
    <source>
        <dbReference type="PROSITE" id="PS50883"/>
    </source>
</evidence>
<dbReference type="Gene3D" id="3.20.20.450">
    <property type="entry name" value="EAL domain"/>
    <property type="match status" value="1"/>
</dbReference>
<feature type="transmembrane region" description="Helical" evidence="1">
    <location>
        <begin position="350"/>
        <end position="373"/>
    </location>
</feature>
<feature type="domain" description="EAL" evidence="4">
    <location>
        <begin position="973"/>
        <end position="1226"/>
    </location>
</feature>
<evidence type="ECO:0000313" key="7">
    <source>
        <dbReference type="Proteomes" id="UP001595791"/>
    </source>
</evidence>
<name>A0ABV8MKE1_9NEIS</name>
<dbReference type="InterPro" id="IPR043128">
    <property type="entry name" value="Rev_trsase/Diguanyl_cyclase"/>
</dbReference>
<organism evidence="6 7">
    <name type="scientific">Chitinimonas lacunae</name>
    <dbReference type="NCBI Taxonomy" id="1963018"/>
    <lineage>
        <taxon>Bacteria</taxon>
        <taxon>Pseudomonadati</taxon>
        <taxon>Pseudomonadota</taxon>
        <taxon>Betaproteobacteria</taxon>
        <taxon>Neisseriales</taxon>
        <taxon>Chitinibacteraceae</taxon>
        <taxon>Chitinimonas</taxon>
    </lineage>
</organism>
<dbReference type="SMART" id="SM00091">
    <property type="entry name" value="PAS"/>
    <property type="match status" value="2"/>
</dbReference>